<dbReference type="InterPro" id="IPR016040">
    <property type="entry name" value="NAD(P)-bd_dom"/>
</dbReference>
<feature type="domain" description="NAD(P)-binding" evidence="9">
    <location>
        <begin position="22"/>
        <end position="327"/>
    </location>
</feature>
<dbReference type="Pfam" id="PF16363">
    <property type="entry name" value="GDP_Man_Dehyd"/>
    <property type="match status" value="1"/>
</dbReference>
<evidence type="ECO:0000259" key="9">
    <source>
        <dbReference type="Pfam" id="PF16363"/>
    </source>
</evidence>
<dbReference type="AlphaFoldDB" id="A0A3B4C0Y6"/>
<sequence>MSDPSETQPELSKLKLGRKTVLVTGGAGFIGSHLIMLVAVRYPLWRIVNVDSLDYCSSLKNLKCLENTRTYTFIQGDICDRYFINHLFASENIDIVFHCAAQSHVENSFLYPSEFMHVNADGTNVLLQAAFEAGVEKFIYMSTDEVYGDSLDKEFDELSPKRPTNPYSTSKAAAENLVMSYWEKHKFPIIITRSSNVYGPRQYHEKVIPKFLLLLQQDQKCTIQGTGLQSRHFLYVEDITEALLMLMERGALGEIYNIGANFEIPIIQLARELVKVVKNASNDQLDDWLLFVEDRPVSDLRYPMVSDKMHRLGWKPKVSWKDGIRRTIKWYAENTSYWPVVTEKKQHRHLLTENHHLLHDAKTKDTFAQSAL</sequence>
<evidence type="ECO:0000256" key="2">
    <source>
        <dbReference type="ARBA" id="ARBA00001911"/>
    </source>
</evidence>
<dbReference type="Gene3D" id="3.40.50.720">
    <property type="entry name" value="NAD(P)-binding Rossmann-like Domain"/>
    <property type="match status" value="1"/>
</dbReference>
<evidence type="ECO:0000256" key="3">
    <source>
        <dbReference type="ARBA" id="ARBA00008178"/>
    </source>
</evidence>
<dbReference type="Gene3D" id="3.90.25.10">
    <property type="entry name" value="UDP-galactose 4-epimerase, domain 1"/>
    <property type="match status" value="1"/>
</dbReference>
<evidence type="ECO:0000256" key="4">
    <source>
        <dbReference type="ARBA" id="ARBA00011990"/>
    </source>
</evidence>
<dbReference type="GO" id="GO:0009225">
    <property type="term" value="P:nucleotide-sugar metabolic process"/>
    <property type="evidence" value="ECO:0007669"/>
    <property type="project" value="InterPro"/>
</dbReference>
<dbReference type="STRING" id="42514.ENSPNAP00000004329"/>
<evidence type="ECO:0000256" key="6">
    <source>
        <dbReference type="ARBA" id="ARBA00023239"/>
    </source>
</evidence>
<reference evidence="10" key="2">
    <citation type="submission" date="2025-08" db="UniProtKB">
        <authorList>
            <consortium name="Ensembl"/>
        </authorList>
    </citation>
    <scope>IDENTIFICATION</scope>
</reference>
<comment type="cofactor">
    <cofactor evidence="2">
        <name>NAD(+)</name>
        <dbReference type="ChEBI" id="CHEBI:57540"/>
    </cofactor>
</comment>
<dbReference type="SUPFAM" id="SSF51735">
    <property type="entry name" value="NAD(P)-binding Rossmann-fold domains"/>
    <property type="match status" value="1"/>
</dbReference>
<accession>A0A3B4C0Y6</accession>
<feature type="transmembrane region" description="Helical" evidence="8">
    <location>
        <begin position="21"/>
        <end position="44"/>
    </location>
</feature>
<gene>
    <name evidence="10" type="primary">TGDS</name>
</gene>
<reference evidence="10" key="3">
    <citation type="submission" date="2025-09" db="UniProtKB">
        <authorList>
            <consortium name="Ensembl"/>
        </authorList>
    </citation>
    <scope>IDENTIFICATION</scope>
</reference>
<proteinExistence type="inferred from homology"/>
<evidence type="ECO:0000313" key="11">
    <source>
        <dbReference type="Proteomes" id="UP001501920"/>
    </source>
</evidence>
<name>A0A3B4C0Y6_PYGNA</name>
<evidence type="ECO:0000313" key="10">
    <source>
        <dbReference type="Ensembl" id="ENSPNAP00000004329.1"/>
    </source>
</evidence>
<dbReference type="OMA" id="KLIPLMC"/>
<dbReference type="CDD" id="cd05246">
    <property type="entry name" value="dTDP_GD_SDR_e"/>
    <property type="match status" value="1"/>
</dbReference>
<keyword evidence="11" id="KW-1185">Reference proteome</keyword>
<dbReference type="PANTHER" id="PTHR43000">
    <property type="entry name" value="DTDP-D-GLUCOSE 4,6-DEHYDRATASE-RELATED"/>
    <property type="match status" value="1"/>
</dbReference>
<dbReference type="GeneID" id="108436437"/>
<keyword evidence="8" id="KW-0472">Membrane</keyword>
<keyword evidence="8" id="KW-1133">Transmembrane helix</keyword>
<dbReference type="OrthoDB" id="16464at2759"/>
<protein>
    <recommendedName>
        <fullName evidence="7">dTDP-D-glucose 4,6-dehydratase</fullName>
        <ecNumber evidence="4">4.2.1.46</ecNumber>
    </recommendedName>
</protein>
<dbReference type="FunFam" id="3.40.50.720:FF:000304">
    <property type="entry name" value="UDP-glucose 4,6-dehydratase"/>
    <property type="match status" value="1"/>
</dbReference>
<dbReference type="Proteomes" id="UP001501920">
    <property type="component" value="Chromosome 30"/>
</dbReference>
<evidence type="ECO:0000256" key="7">
    <source>
        <dbReference type="ARBA" id="ARBA00067702"/>
    </source>
</evidence>
<evidence type="ECO:0000256" key="1">
    <source>
        <dbReference type="ARBA" id="ARBA00001539"/>
    </source>
</evidence>
<reference evidence="10 11" key="1">
    <citation type="submission" date="2020-10" db="EMBL/GenBank/DDBJ databases">
        <title>Pygocentrus nattereri (red-bellied piranha) genome, fPygNat1, primary haplotype.</title>
        <authorList>
            <person name="Myers G."/>
            <person name="Meyer A."/>
            <person name="Karagic N."/>
            <person name="Pippel M."/>
            <person name="Winkler S."/>
            <person name="Tracey A."/>
            <person name="Wood J."/>
            <person name="Formenti G."/>
            <person name="Howe K."/>
            <person name="Fedrigo O."/>
            <person name="Jarvis E.D."/>
        </authorList>
    </citation>
    <scope>NUCLEOTIDE SEQUENCE [LARGE SCALE GENOMIC DNA]</scope>
</reference>
<evidence type="ECO:0000256" key="5">
    <source>
        <dbReference type="ARBA" id="ARBA00023027"/>
    </source>
</evidence>
<organism evidence="10 11">
    <name type="scientific">Pygocentrus nattereri</name>
    <name type="common">Red-bellied piranha</name>
    <dbReference type="NCBI Taxonomy" id="42514"/>
    <lineage>
        <taxon>Eukaryota</taxon>
        <taxon>Metazoa</taxon>
        <taxon>Chordata</taxon>
        <taxon>Craniata</taxon>
        <taxon>Vertebrata</taxon>
        <taxon>Euteleostomi</taxon>
        <taxon>Actinopterygii</taxon>
        <taxon>Neopterygii</taxon>
        <taxon>Teleostei</taxon>
        <taxon>Ostariophysi</taxon>
        <taxon>Characiformes</taxon>
        <taxon>Characoidei</taxon>
        <taxon>Pygocentrus</taxon>
    </lineage>
</organism>
<comment type="catalytic activity">
    <reaction evidence="1">
        <text>dTDP-alpha-D-glucose = dTDP-4-dehydro-6-deoxy-alpha-D-glucose + H2O</text>
        <dbReference type="Rhea" id="RHEA:17221"/>
        <dbReference type="ChEBI" id="CHEBI:15377"/>
        <dbReference type="ChEBI" id="CHEBI:57477"/>
        <dbReference type="ChEBI" id="CHEBI:57649"/>
        <dbReference type="EC" id="4.2.1.46"/>
    </reaction>
</comment>
<evidence type="ECO:0000256" key="8">
    <source>
        <dbReference type="SAM" id="Phobius"/>
    </source>
</evidence>
<keyword evidence="5" id="KW-0520">NAD</keyword>
<dbReference type="GeneTree" id="ENSGT00940000159196"/>
<comment type="similarity">
    <text evidence="3">Belongs to the NAD(P)-dependent epimerase/dehydratase family. dTDP-glucose dehydratase subfamily.</text>
</comment>
<dbReference type="GO" id="GO:0008460">
    <property type="term" value="F:dTDP-glucose 4,6-dehydratase activity"/>
    <property type="evidence" value="ECO:0007669"/>
    <property type="project" value="UniProtKB-EC"/>
</dbReference>
<dbReference type="InterPro" id="IPR036291">
    <property type="entry name" value="NAD(P)-bd_dom_sf"/>
</dbReference>
<keyword evidence="6" id="KW-0456">Lyase</keyword>
<dbReference type="InterPro" id="IPR005888">
    <property type="entry name" value="dTDP_Gluc_deHydtase"/>
</dbReference>
<keyword evidence="8" id="KW-0812">Transmembrane</keyword>
<dbReference type="EC" id="4.2.1.46" evidence="4"/>
<dbReference type="Ensembl" id="ENSPNAT00000007197.2">
    <property type="protein sequence ID" value="ENSPNAP00000004329.1"/>
    <property type="gene ID" value="ENSPNAG00000010773.2"/>
</dbReference>